<dbReference type="InterPro" id="IPR013180">
    <property type="entry name" value="CTNNBL1_N"/>
</dbReference>
<dbReference type="SUPFAM" id="SSF48371">
    <property type="entry name" value="ARM repeat"/>
    <property type="match status" value="1"/>
</dbReference>
<dbReference type="OrthoDB" id="1898821at2759"/>
<gene>
    <name evidence="10" type="ORF">EC973_008958</name>
</gene>
<feature type="coiled-coil region" evidence="7">
    <location>
        <begin position="495"/>
        <end position="523"/>
    </location>
</feature>
<dbReference type="InterPro" id="IPR016024">
    <property type="entry name" value="ARM-type_fold"/>
</dbReference>
<evidence type="ECO:0000256" key="7">
    <source>
        <dbReference type="SAM" id="Coils"/>
    </source>
</evidence>
<proteinExistence type="predicted"/>
<feature type="region of interest" description="Disordered" evidence="8">
    <location>
        <begin position="36"/>
        <end position="62"/>
    </location>
</feature>
<dbReference type="Gene3D" id="1.25.10.10">
    <property type="entry name" value="Leucine-rich Repeat Variant"/>
    <property type="match status" value="1"/>
</dbReference>
<dbReference type="AlphaFoldDB" id="A0A8H7BT18"/>
<dbReference type="PANTHER" id="PTHR14978">
    <property type="entry name" value="BETA-CATENIN-LIKE PROTEIN 1 NUCLEAR ASSOCIATED PROTEIN"/>
    <property type="match status" value="1"/>
</dbReference>
<sequence length="621" mass="71203">MNIDEIFKIPAIPSGRNKRKMPETPDLQFLDNYRAATEEAESSNAASAGKRRHISEEDDEDYLSANANDAFDFPDEDEEGRFFGGGLTEEQSKLLDLVDDYDAEEPEALTATNVKKMILRFEKAINRNQEQRMRYAETPEKFMESEADLDEEIKNLLALTQAPELYPEMVKLGSVPSLISLLSHENTDIVIDAIDLINELTDEDVGTSEDDLQKSEEATEGVKVFVDELLKNELLELLVQNLERLDENEEADRQGVFKILGIVENLLALEPKLAEKIALETETMKWIVNRVQAKGFDSNRAYATEILSILLQESQDIRLKLAEIGGVDMLLRVLSAYKRKDPQDEDETEMVENFFNALSSLLNENECKRLFMEGEGVELMLIMMKEKTLGRIRAVKILNYAMSTEAGRESCIRFVDNMGLRTFFPIFMGKGVKKLKKLHKAFVESEDEEHIMCIMLSLMRNLSRDDVQRLRFIRKFTEDECEKVDRLLEMKEHYEARDQRVLAEIEQEKKGLDEEEIEELEDEFYLRRLDAGLFTLQRVCLVIAALSEEDQDIRARALMLLKRKGTDMSSIFRILGEETALMADFVYLRNVAKGGDISQQVAKSDDAEINKIEKENSTVDK</sequence>
<keyword evidence="5" id="KW-0539">Nucleus</keyword>
<dbReference type="SMART" id="SM01156">
    <property type="entry name" value="DUF1716"/>
    <property type="match status" value="1"/>
</dbReference>
<evidence type="ECO:0000256" key="5">
    <source>
        <dbReference type="ARBA" id="ARBA00023242"/>
    </source>
</evidence>
<comment type="caution">
    <text evidence="10">The sequence shown here is derived from an EMBL/GenBank/DDBJ whole genome shotgun (WGS) entry which is preliminary data.</text>
</comment>
<evidence type="ECO:0000256" key="4">
    <source>
        <dbReference type="ARBA" id="ARBA00023054"/>
    </source>
</evidence>
<dbReference type="EMBL" id="JABAYA010000081">
    <property type="protein sequence ID" value="KAF7726248.1"/>
    <property type="molecule type" value="Genomic_DNA"/>
</dbReference>
<evidence type="ECO:0000259" key="9">
    <source>
        <dbReference type="SMART" id="SM01156"/>
    </source>
</evidence>
<feature type="domain" description="Beta-catenin-like protein 1 N-terminal" evidence="9">
    <location>
        <begin position="87"/>
        <end position="194"/>
    </location>
</feature>
<evidence type="ECO:0000256" key="6">
    <source>
        <dbReference type="PROSITE-ProRule" id="PRU00259"/>
    </source>
</evidence>
<feature type="repeat" description="ARM" evidence="6">
    <location>
        <begin position="173"/>
        <end position="201"/>
    </location>
</feature>
<keyword evidence="3" id="KW-0677">Repeat</keyword>
<evidence type="ECO:0000313" key="10">
    <source>
        <dbReference type="EMBL" id="KAF7726248.1"/>
    </source>
</evidence>
<comment type="subcellular location">
    <subcellularLocation>
        <location evidence="1">Nucleus</location>
    </subcellularLocation>
</comment>
<dbReference type="GO" id="GO:0010467">
    <property type="term" value="P:gene expression"/>
    <property type="evidence" value="ECO:0007669"/>
    <property type="project" value="UniProtKB-ARBA"/>
</dbReference>
<organism evidence="10 11">
    <name type="scientific">Apophysomyces ossiformis</name>
    <dbReference type="NCBI Taxonomy" id="679940"/>
    <lineage>
        <taxon>Eukaryota</taxon>
        <taxon>Fungi</taxon>
        <taxon>Fungi incertae sedis</taxon>
        <taxon>Mucoromycota</taxon>
        <taxon>Mucoromycotina</taxon>
        <taxon>Mucoromycetes</taxon>
        <taxon>Mucorales</taxon>
        <taxon>Mucorineae</taxon>
        <taxon>Mucoraceae</taxon>
        <taxon>Apophysomyces</taxon>
    </lineage>
</organism>
<dbReference type="Proteomes" id="UP000605846">
    <property type="component" value="Unassembled WGS sequence"/>
</dbReference>
<keyword evidence="4 7" id="KW-0175">Coiled coil</keyword>
<dbReference type="PANTHER" id="PTHR14978:SF0">
    <property type="entry name" value="BETA-CATENIN-LIKE PROTEIN 1"/>
    <property type="match status" value="1"/>
</dbReference>
<keyword evidence="11" id="KW-1185">Reference proteome</keyword>
<reference evidence="10" key="1">
    <citation type="submission" date="2020-01" db="EMBL/GenBank/DDBJ databases">
        <title>Genome Sequencing of Three Apophysomyces-Like Fungal Strains Confirms a Novel Fungal Genus in the Mucoromycota with divergent Burkholderia-like Endosymbiotic Bacteria.</title>
        <authorList>
            <person name="Stajich J.E."/>
            <person name="Macias A.M."/>
            <person name="Carter-House D."/>
            <person name="Lovett B."/>
            <person name="Kasson L.R."/>
            <person name="Berry K."/>
            <person name="Grigoriev I."/>
            <person name="Chang Y."/>
            <person name="Spatafora J."/>
            <person name="Kasson M.T."/>
        </authorList>
    </citation>
    <scope>NUCLEOTIDE SEQUENCE</scope>
    <source>
        <strain evidence="10">NRRL A-21654</strain>
    </source>
</reference>
<keyword evidence="2" id="KW-0597">Phosphoprotein</keyword>
<dbReference type="InterPro" id="IPR000225">
    <property type="entry name" value="Armadillo"/>
</dbReference>
<accession>A0A8H7BT18</accession>
<dbReference type="PROSITE" id="PS50176">
    <property type="entry name" value="ARM_REPEAT"/>
    <property type="match status" value="1"/>
</dbReference>
<dbReference type="InterPro" id="IPR039678">
    <property type="entry name" value="CTNNBL1"/>
</dbReference>
<dbReference type="GO" id="GO:0005681">
    <property type="term" value="C:spliceosomal complex"/>
    <property type="evidence" value="ECO:0007669"/>
    <property type="project" value="TreeGrafter"/>
</dbReference>
<evidence type="ECO:0000256" key="3">
    <source>
        <dbReference type="ARBA" id="ARBA00022737"/>
    </source>
</evidence>
<protein>
    <recommendedName>
        <fullName evidence="9">Beta-catenin-like protein 1 N-terminal domain-containing protein</fullName>
    </recommendedName>
</protein>
<name>A0A8H7BT18_9FUNG</name>
<dbReference type="Pfam" id="PF08216">
    <property type="entry name" value="CTNNBL"/>
    <property type="match status" value="1"/>
</dbReference>
<evidence type="ECO:0000256" key="1">
    <source>
        <dbReference type="ARBA" id="ARBA00004123"/>
    </source>
</evidence>
<dbReference type="FunFam" id="1.25.10.10:FF:001136">
    <property type="entry name" value="Beta-catenin-like protein 1"/>
    <property type="match status" value="1"/>
</dbReference>
<evidence type="ECO:0000256" key="8">
    <source>
        <dbReference type="SAM" id="MobiDB-lite"/>
    </source>
</evidence>
<evidence type="ECO:0000313" key="11">
    <source>
        <dbReference type="Proteomes" id="UP000605846"/>
    </source>
</evidence>
<evidence type="ECO:0000256" key="2">
    <source>
        <dbReference type="ARBA" id="ARBA00022553"/>
    </source>
</evidence>
<dbReference type="InterPro" id="IPR011989">
    <property type="entry name" value="ARM-like"/>
</dbReference>